<dbReference type="SUPFAM" id="SSF53850">
    <property type="entry name" value="Periplasmic binding protein-like II"/>
    <property type="match status" value="1"/>
</dbReference>
<dbReference type="AlphaFoldDB" id="A0A5B2VA47"/>
<dbReference type="PANTHER" id="PTHR31528">
    <property type="entry name" value="4-AMINO-5-HYDROXYMETHYL-2-METHYLPYRIMIDINE PHOSPHATE SYNTHASE THI11-RELATED"/>
    <property type="match status" value="1"/>
</dbReference>
<feature type="domain" description="SsuA/THI5-like" evidence="1">
    <location>
        <begin position="43"/>
        <end position="253"/>
    </location>
</feature>
<dbReference type="InterPro" id="IPR015168">
    <property type="entry name" value="SsuA/THI5"/>
</dbReference>
<sequence>MITRRTALTGAAALGASLSMPTLIRAQAREPLTVMTPFGYISDFIEMMNAVSGGHFAAQGFDAKLLGGQGTAQALQQLIAGQVAFVRSAAIDQLRAVATTNAPLVSFSTLYQGSTFHVVSLKDKPITRAEDFKGKTVGLVSVGGTTDTFLDLMLQKVGLKKDDVWREVTGNSPGALQVLKQGRVDCFMCAINVVVTLQQMKEPIEVWSTDRYAPMPSQCYLTTQAMIDTKPEVMQRITRAMKASVDEMMTKPVKEIFQRAAKDFDIPGIRDLDTLVMVADAARERLWLSEGKENLMRNVPRLWTAGAEALRASGVADVKNVEALYTNRFIDAAKPA</sequence>
<keyword evidence="3" id="KW-1185">Reference proteome</keyword>
<evidence type="ECO:0000313" key="3">
    <source>
        <dbReference type="Proteomes" id="UP000323142"/>
    </source>
</evidence>
<organism evidence="2 3">
    <name type="scientific">Salinarimonas soli</name>
    <dbReference type="NCBI Taxonomy" id="1638099"/>
    <lineage>
        <taxon>Bacteria</taxon>
        <taxon>Pseudomonadati</taxon>
        <taxon>Pseudomonadota</taxon>
        <taxon>Alphaproteobacteria</taxon>
        <taxon>Hyphomicrobiales</taxon>
        <taxon>Salinarimonadaceae</taxon>
        <taxon>Salinarimonas</taxon>
    </lineage>
</organism>
<dbReference type="PROSITE" id="PS51318">
    <property type="entry name" value="TAT"/>
    <property type="match status" value="1"/>
</dbReference>
<dbReference type="OrthoDB" id="7431968at2"/>
<dbReference type="InterPro" id="IPR027939">
    <property type="entry name" value="NMT1/THI5"/>
</dbReference>
<dbReference type="Gene3D" id="3.40.190.10">
    <property type="entry name" value="Periplasmic binding protein-like II"/>
    <property type="match status" value="2"/>
</dbReference>
<evidence type="ECO:0000259" key="1">
    <source>
        <dbReference type="Pfam" id="PF09084"/>
    </source>
</evidence>
<comment type="caution">
    <text evidence="2">The sequence shown here is derived from an EMBL/GenBank/DDBJ whole genome shotgun (WGS) entry which is preliminary data.</text>
</comment>
<proteinExistence type="predicted"/>
<reference evidence="2 3" key="2">
    <citation type="submission" date="2019-09" db="EMBL/GenBank/DDBJ databases">
        <authorList>
            <person name="Jin C."/>
        </authorList>
    </citation>
    <scope>NUCLEOTIDE SEQUENCE [LARGE SCALE GENOMIC DNA]</scope>
    <source>
        <strain evidence="2 3">BN140002</strain>
    </source>
</reference>
<dbReference type="RefSeq" id="WP_149821232.1">
    <property type="nucleotide sequence ID" value="NZ_VUOA01000037.1"/>
</dbReference>
<evidence type="ECO:0000313" key="2">
    <source>
        <dbReference type="EMBL" id="KAA2235219.1"/>
    </source>
</evidence>
<dbReference type="EMBL" id="VUOA01000037">
    <property type="protein sequence ID" value="KAA2235219.1"/>
    <property type="molecule type" value="Genomic_DNA"/>
</dbReference>
<dbReference type="GO" id="GO:0009228">
    <property type="term" value="P:thiamine biosynthetic process"/>
    <property type="evidence" value="ECO:0007669"/>
    <property type="project" value="InterPro"/>
</dbReference>
<dbReference type="Proteomes" id="UP000323142">
    <property type="component" value="Unassembled WGS sequence"/>
</dbReference>
<name>A0A5B2VA47_9HYPH</name>
<dbReference type="PANTHER" id="PTHR31528:SF15">
    <property type="entry name" value="RIBOFLAVIN-BINDING PROTEIN RIBY"/>
    <property type="match status" value="1"/>
</dbReference>
<dbReference type="InterPro" id="IPR006311">
    <property type="entry name" value="TAT_signal"/>
</dbReference>
<protein>
    <submittedName>
        <fullName evidence="2">ABC transporter substrate-binding protein</fullName>
    </submittedName>
</protein>
<reference evidence="2 3" key="1">
    <citation type="submission" date="2019-09" db="EMBL/GenBank/DDBJ databases">
        <title>Salinarimonas rosea gen. nov., sp. nov., a new member of the a-2 subgroup of the Proteobacteria.</title>
        <authorList>
            <person name="Liu J."/>
        </authorList>
    </citation>
    <scope>NUCLEOTIDE SEQUENCE [LARGE SCALE GENOMIC DNA]</scope>
    <source>
        <strain evidence="2 3">BN140002</strain>
    </source>
</reference>
<gene>
    <name evidence="2" type="ORF">F0L46_20970</name>
</gene>
<dbReference type="Pfam" id="PF09084">
    <property type="entry name" value="NMT1"/>
    <property type="match status" value="1"/>
</dbReference>
<accession>A0A5B2VA47</accession>